<dbReference type="AlphaFoldDB" id="A0A3A1TZC8"/>
<evidence type="ECO:0000256" key="1">
    <source>
        <dbReference type="SAM" id="Phobius"/>
    </source>
</evidence>
<gene>
    <name evidence="2" type="ORF">D1781_00565</name>
</gene>
<keyword evidence="1" id="KW-0812">Transmembrane</keyword>
<comment type="caution">
    <text evidence="2">The sequence shown here is derived from an EMBL/GenBank/DDBJ whole genome shotgun (WGS) entry which is preliminary data.</text>
</comment>
<feature type="transmembrane region" description="Helical" evidence="1">
    <location>
        <begin position="58"/>
        <end position="76"/>
    </location>
</feature>
<keyword evidence="1" id="KW-1133">Transmembrane helix</keyword>
<feature type="transmembrane region" description="Helical" evidence="1">
    <location>
        <begin position="6"/>
        <end position="30"/>
    </location>
</feature>
<proteinExistence type="predicted"/>
<evidence type="ECO:0000313" key="3">
    <source>
        <dbReference type="Proteomes" id="UP000265742"/>
    </source>
</evidence>
<accession>A0A3A1TZC8</accession>
<evidence type="ECO:0000313" key="2">
    <source>
        <dbReference type="EMBL" id="RIX30004.1"/>
    </source>
</evidence>
<feature type="transmembrane region" description="Helical" evidence="1">
    <location>
        <begin position="82"/>
        <end position="103"/>
    </location>
</feature>
<reference evidence="3" key="1">
    <citation type="submission" date="2018-09" db="EMBL/GenBank/DDBJ databases">
        <authorList>
            <person name="Kim I."/>
        </authorList>
    </citation>
    <scope>NUCLEOTIDE SEQUENCE [LARGE SCALE GENOMIC DNA]</scope>
    <source>
        <strain evidence="3">DD4a</strain>
    </source>
</reference>
<dbReference type="RefSeq" id="WP_119480367.1">
    <property type="nucleotide sequence ID" value="NZ_QXTG01000001.1"/>
</dbReference>
<dbReference type="EMBL" id="QXTG01000001">
    <property type="protein sequence ID" value="RIX30004.1"/>
    <property type="molecule type" value="Genomic_DNA"/>
</dbReference>
<keyword evidence="1" id="KW-0472">Membrane</keyword>
<keyword evidence="3" id="KW-1185">Reference proteome</keyword>
<dbReference type="Proteomes" id="UP000265742">
    <property type="component" value="Unassembled WGS sequence"/>
</dbReference>
<sequence>MTVALVAAGIAGAIAAASHAGMFVVESLLFGRDGTRRMLEVPEAHAEAVRLWAHHQGVYNLLLAAIAAAGLVALALGSTTVAQSLLLASGSAMVAAALALLAVDRRRERVPGFLAQALPAVACVVALSA</sequence>
<organism evidence="2 3">
    <name type="scientific">Amnibacterium setariae</name>
    <dbReference type="NCBI Taxonomy" id="2306585"/>
    <lineage>
        <taxon>Bacteria</taxon>
        <taxon>Bacillati</taxon>
        <taxon>Actinomycetota</taxon>
        <taxon>Actinomycetes</taxon>
        <taxon>Micrococcales</taxon>
        <taxon>Microbacteriaceae</taxon>
        <taxon>Amnibacterium</taxon>
    </lineage>
</organism>
<protein>
    <submittedName>
        <fullName evidence="2">DUF1304 family protein</fullName>
    </submittedName>
</protein>
<dbReference type="OrthoDB" id="9803832at2"/>
<name>A0A3A1TZC8_9MICO</name>
<dbReference type="Pfam" id="PF06993">
    <property type="entry name" value="DUF1304"/>
    <property type="match status" value="1"/>
</dbReference>
<dbReference type="InterPro" id="IPR009732">
    <property type="entry name" value="DUF1304"/>
</dbReference>